<keyword evidence="1" id="KW-0812">Transmembrane</keyword>
<gene>
    <name evidence="2" type="ORF">WMSIL1_LOCUS12341</name>
</gene>
<dbReference type="EMBL" id="CABIJS010000611">
    <property type="protein sequence ID" value="VUZ54233.1"/>
    <property type="molecule type" value="Genomic_DNA"/>
</dbReference>
<organism evidence="2 3">
    <name type="scientific">Hymenolepis diminuta</name>
    <name type="common">Rat tapeworm</name>
    <dbReference type="NCBI Taxonomy" id="6216"/>
    <lineage>
        <taxon>Eukaryota</taxon>
        <taxon>Metazoa</taxon>
        <taxon>Spiralia</taxon>
        <taxon>Lophotrochozoa</taxon>
        <taxon>Platyhelminthes</taxon>
        <taxon>Cestoda</taxon>
        <taxon>Eucestoda</taxon>
        <taxon>Cyclophyllidea</taxon>
        <taxon>Hymenolepididae</taxon>
        <taxon>Hymenolepis</taxon>
    </lineage>
</organism>
<evidence type="ECO:0000256" key="1">
    <source>
        <dbReference type="SAM" id="Phobius"/>
    </source>
</evidence>
<name>A0A564Z5E2_HYMDI</name>
<keyword evidence="1" id="KW-0472">Membrane</keyword>
<protein>
    <submittedName>
        <fullName evidence="2">Uncharacterized protein</fullName>
    </submittedName>
</protein>
<keyword evidence="3" id="KW-1185">Reference proteome</keyword>
<evidence type="ECO:0000313" key="3">
    <source>
        <dbReference type="Proteomes" id="UP000321570"/>
    </source>
</evidence>
<keyword evidence="1" id="KW-1133">Transmembrane helix</keyword>
<sequence>MKNVAFWSAFCLLFEDVHVNFAFVFVILWRFSQKSWMAFNLPLFTLLWITVDEPYRKSDSVNVSNIPLRALVGNNSA</sequence>
<accession>A0A564Z5E2</accession>
<feature type="transmembrane region" description="Helical" evidence="1">
    <location>
        <begin position="6"/>
        <end position="29"/>
    </location>
</feature>
<evidence type="ECO:0000313" key="2">
    <source>
        <dbReference type="EMBL" id="VUZ54233.1"/>
    </source>
</evidence>
<proteinExistence type="predicted"/>
<dbReference type="Proteomes" id="UP000321570">
    <property type="component" value="Unassembled WGS sequence"/>
</dbReference>
<reference evidence="2 3" key="1">
    <citation type="submission" date="2019-07" db="EMBL/GenBank/DDBJ databases">
        <authorList>
            <person name="Jastrzebski P J."/>
            <person name="Paukszto L."/>
            <person name="Jastrzebski P J."/>
        </authorList>
    </citation>
    <scope>NUCLEOTIDE SEQUENCE [LARGE SCALE GENOMIC DNA]</scope>
    <source>
        <strain evidence="2 3">WMS-il1</strain>
    </source>
</reference>
<dbReference type="AlphaFoldDB" id="A0A564Z5E2"/>